<dbReference type="PANTHER" id="PTHR30250">
    <property type="entry name" value="PST FAMILY PREDICTED COLANIC ACID TRANSPORTER"/>
    <property type="match status" value="1"/>
</dbReference>
<dbReference type="InterPro" id="IPR002797">
    <property type="entry name" value="Polysacc_synth"/>
</dbReference>
<dbReference type="RefSeq" id="WP_341397422.1">
    <property type="nucleotide sequence ID" value="NZ_JBBUTI010000001.1"/>
</dbReference>
<evidence type="ECO:0000256" key="3">
    <source>
        <dbReference type="ARBA" id="ARBA00022692"/>
    </source>
</evidence>
<feature type="transmembrane region" description="Helical" evidence="6">
    <location>
        <begin position="295"/>
        <end position="316"/>
    </location>
</feature>
<evidence type="ECO:0000256" key="1">
    <source>
        <dbReference type="ARBA" id="ARBA00004651"/>
    </source>
</evidence>
<feature type="transmembrane region" description="Helical" evidence="6">
    <location>
        <begin position="254"/>
        <end position="275"/>
    </location>
</feature>
<feature type="transmembrane region" description="Helical" evidence="6">
    <location>
        <begin position="328"/>
        <end position="349"/>
    </location>
</feature>
<organism evidence="7 8">
    <name type="scientific">Ideonella margarita</name>
    <dbReference type="NCBI Taxonomy" id="2984191"/>
    <lineage>
        <taxon>Bacteria</taxon>
        <taxon>Pseudomonadati</taxon>
        <taxon>Pseudomonadota</taxon>
        <taxon>Betaproteobacteria</taxon>
        <taxon>Burkholderiales</taxon>
        <taxon>Sphaerotilaceae</taxon>
        <taxon>Ideonella</taxon>
    </lineage>
</organism>
<sequence>MKQQSLMGMLGSAMGLRLAMAALNFGLFWVLSHRLDSNSLGGFSLLMNIFLLLQLLPLLGLAPAFIRRAAAEHENIQVELSNGVAFALPVAVVLGLGIGVIGQTTYGEELHASFWLIALAMLPTAWIQVAEVTLLGRERMADIARVQGAEAFLRFGGALLVLQLGGGLTGIFAVITLLRFAVGLAYALLPELPRPRWRDCQLAIWYRHWHEVPMYLGIALLAGFTSRLDVIVLSRLQGLHEVAIYAAASRLYDAALMLPTVAALTMMPALARLFASDRDQFGRLLTGALRASLGVGMLVALVVSACSELIIGVLYAPGMSAASDVLRWLIFGAVFMTADQVLSSTMLAARAQAHDFRALALSLVWLVIGLFWLVPLWGPRGVAIAVTLTPMIRVAYRLRWAAATLGLGGLWRDYLRQLAALAAGVFAMELVWSTGVVWRALAGCGAWLLAAAVVGLVHRGLLQDWRAGWTTLRRRQA</sequence>
<evidence type="ECO:0000256" key="5">
    <source>
        <dbReference type="ARBA" id="ARBA00023136"/>
    </source>
</evidence>
<evidence type="ECO:0000256" key="6">
    <source>
        <dbReference type="SAM" id="Phobius"/>
    </source>
</evidence>
<feature type="transmembrane region" description="Helical" evidence="6">
    <location>
        <begin position="214"/>
        <end position="234"/>
    </location>
</feature>
<evidence type="ECO:0000313" key="8">
    <source>
        <dbReference type="Proteomes" id="UP001379945"/>
    </source>
</evidence>
<dbReference type="PANTHER" id="PTHR30250:SF11">
    <property type="entry name" value="O-ANTIGEN TRANSPORTER-RELATED"/>
    <property type="match status" value="1"/>
</dbReference>
<feature type="transmembrane region" description="Helical" evidence="6">
    <location>
        <begin position="78"/>
        <end position="102"/>
    </location>
</feature>
<proteinExistence type="predicted"/>
<name>A0ABU9C0A4_9BURK</name>
<reference evidence="7 8" key="1">
    <citation type="submission" date="2024-04" db="EMBL/GenBank/DDBJ databases">
        <title>Novel species of the genus Ideonella isolated from streams.</title>
        <authorList>
            <person name="Lu H."/>
        </authorList>
    </citation>
    <scope>NUCLEOTIDE SEQUENCE [LARGE SCALE GENOMIC DNA]</scope>
    <source>
        <strain evidence="7 8">LYT19W</strain>
    </source>
</reference>
<keyword evidence="5 6" id="KW-0472">Membrane</keyword>
<comment type="caution">
    <text evidence="7">The sequence shown here is derived from an EMBL/GenBank/DDBJ whole genome shotgun (WGS) entry which is preliminary data.</text>
</comment>
<feature type="transmembrane region" description="Helical" evidence="6">
    <location>
        <begin position="438"/>
        <end position="457"/>
    </location>
</feature>
<keyword evidence="2" id="KW-1003">Cell membrane</keyword>
<keyword evidence="4 6" id="KW-1133">Transmembrane helix</keyword>
<feature type="transmembrane region" description="Helical" evidence="6">
    <location>
        <begin position="114"/>
        <end position="136"/>
    </location>
</feature>
<keyword evidence="3 6" id="KW-0812">Transmembrane</keyword>
<dbReference type="Proteomes" id="UP001379945">
    <property type="component" value="Unassembled WGS sequence"/>
</dbReference>
<feature type="transmembrane region" description="Helical" evidence="6">
    <location>
        <begin position="356"/>
        <end position="375"/>
    </location>
</feature>
<evidence type="ECO:0000256" key="2">
    <source>
        <dbReference type="ARBA" id="ARBA00022475"/>
    </source>
</evidence>
<keyword evidence="8" id="KW-1185">Reference proteome</keyword>
<dbReference type="InterPro" id="IPR050833">
    <property type="entry name" value="Poly_Biosynth_Transport"/>
</dbReference>
<accession>A0ABU9C0A4</accession>
<feature type="transmembrane region" description="Helical" evidence="6">
    <location>
        <begin position="43"/>
        <end position="66"/>
    </location>
</feature>
<comment type="subcellular location">
    <subcellularLocation>
        <location evidence="1">Cell membrane</location>
        <topology evidence="1">Multi-pass membrane protein</topology>
    </subcellularLocation>
</comment>
<feature type="transmembrane region" description="Helical" evidence="6">
    <location>
        <begin position="12"/>
        <end position="31"/>
    </location>
</feature>
<evidence type="ECO:0000313" key="7">
    <source>
        <dbReference type="EMBL" id="MEK8045279.1"/>
    </source>
</evidence>
<gene>
    <name evidence="7" type="ORF">AACH00_02830</name>
</gene>
<dbReference type="EMBL" id="JBBUTI010000001">
    <property type="protein sequence ID" value="MEK8045279.1"/>
    <property type="molecule type" value="Genomic_DNA"/>
</dbReference>
<protein>
    <submittedName>
        <fullName evidence="7">Oligosaccharide flippase family protein</fullName>
    </submittedName>
</protein>
<evidence type="ECO:0000256" key="4">
    <source>
        <dbReference type="ARBA" id="ARBA00022989"/>
    </source>
</evidence>
<dbReference type="Pfam" id="PF01943">
    <property type="entry name" value="Polysacc_synt"/>
    <property type="match status" value="1"/>
</dbReference>